<dbReference type="GO" id="GO:0140291">
    <property type="term" value="P:peptidyl-glutamate ADP-deribosylation"/>
    <property type="evidence" value="ECO:0007669"/>
    <property type="project" value="TreeGrafter"/>
</dbReference>
<dbReference type="SUPFAM" id="SSF52949">
    <property type="entry name" value="Macro domain-like"/>
    <property type="match status" value="1"/>
</dbReference>
<dbReference type="Gene3D" id="3.40.220.10">
    <property type="entry name" value="Leucine Aminopeptidase, subunit E, domain 1"/>
    <property type="match status" value="1"/>
</dbReference>
<dbReference type="EMBL" id="JAEKFT010000030">
    <property type="protein sequence ID" value="MBT0963443.1"/>
    <property type="molecule type" value="Genomic_DNA"/>
</dbReference>
<dbReference type="InterPro" id="IPR002589">
    <property type="entry name" value="Macro_dom"/>
</dbReference>
<protein>
    <submittedName>
        <fullName evidence="3">Macro domain-containing protein</fullName>
    </submittedName>
</protein>
<dbReference type="Pfam" id="PF01661">
    <property type="entry name" value="Macro"/>
    <property type="match status" value="1"/>
</dbReference>
<accession>A0A944H9I1</accession>
<dbReference type="PANTHER" id="PTHR12521:SF0">
    <property type="entry name" value="ADP-RIBOSE GLYCOHYDROLASE OARD1"/>
    <property type="match status" value="1"/>
</dbReference>
<organism evidence="3 4">
    <name type="scientific">Denitromonas iodatirespirans</name>
    <dbReference type="NCBI Taxonomy" id="2795389"/>
    <lineage>
        <taxon>Bacteria</taxon>
        <taxon>Pseudomonadati</taxon>
        <taxon>Pseudomonadota</taxon>
        <taxon>Betaproteobacteria</taxon>
        <taxon>Rhodocyclales</taxon>
        <taxon>Zoogloeaceae</taxon>
        <taxon>Denitromonas</taxon>
    </lineage>
</organism>
<dbReference type="SMART" id="SM00506">
    <property type="entry name" value="A1pp"/>
    <property type="match status" value="1"/>
</dbReference>
<gene>
    <name evidence="3" type="ORF">I8J34_19840</name>
</gene>
<evidence type="ECO:0000256" key="1">
    <source>
        <dbReference type="ARBA" id="ARBA00035885"/>
    </source>
</evidence>
<dbReference type="InterPro" id="IPR043472">
    <property type="entry name" value="Macro_dom-like"/>
</dbReference>
<proteinExistence type="predicted"/>
<dbReference type="PANTHER" id="PTHR12521">
    <property type="entry name" value="PROTEIN C6ORF130"/>
    <property type="match status" value="1"/>
</dbReference>
<keyword evidence="4" id="KW-1185">Reference proteome</keyword>
<reference evidence="4" key="1">
    <citation type="journal article" date="2022" name="ISME J.">
        <title>Genetic and phylogenetic analysis of dissimilatory iodate-reducing bacteria identifies potential niches across the world's oceans.</title>
        <authorList>
            <person name="Reyes-Umana V."/>
            <person name="Henning Z."/>
            <person name="Lee K."/>
            <person name="Barnum T.P."/>
            <person name="Coates J.D."/>
        </authorList>
    </citation>
    <scope>NUCLEOTIDE SEQUENCE [LARGE SCALE GENOMIC DNA]</scope>
    <source>
        <strain evidence="4">IR12</strain>
    </source>
</reference>
<evidence type="ECO:0000313" key="3">
    <source>
        <dbReference type="EMBL" id="MBT0963443.1"/>
    </source>
</evidence>
<dbReference type="InterPro" id="IPR050892">
    <property type="entry name" value="ADP-ribose_metab_enzymes"/>
</dbReference>
<dbReference type="AlphaFoldDB" id="A0A944H9I1"/>
<dbReference type="RefSeq" id="WP_214363376.1">
    <property type="nucleotide sequence ID" value="NZ_JAEKFT010000030.1"/>
</dbReference>
<evidence type="ECO:0000259" key="2">
    <source>
        <dbReference type="PROSITE" id="PS51154"/>
    </source>
</evidence>
<comment type="catalytic activity">
    <reaction evidence="1">
        <text>an N-(ADP-alpha-D-ribosyl)-thymidine in DNA + H2O = a thymidine in DNA + ADP-D-ribose</text>
        <dbReference type="Rhea" id="RHEA:71655"/>
        <dbReference type="Rhea" id="RHEA-COMP:13556"/>
        <dbReference type="Rhea" id="RHEA-COMP:18051"/>
        <dbReference type="ChEBI" id="CHEBI:15377"/>
        <dbReference type="ChEBI" id="CHEBI:57967"/>
        <dbReference type="ChEBI" id="CHEBI:137386"/>
        <dbReference type="ChEBI" id="CHEBI:191199"/>
    </reaction>
    <physiologicalReaction direction="left-to-right" evidence="1">
        <dbReference type="Rhea" id="RHEA:71656"/>
    </physiologicalReaction>
</comment>
<name>A0A944H9I1_DENI1</name>
<sequence length="155" mass="16963">MSIHKHTGDLLEVDTGIIVHGCNAQGVMGSGVAKAIRARWPEAFEVYQAAHDSPDGLQLGSVSFIQVGKHLWVANAITQRFYGRDHRRYVDYDAVQNCFEQVARFSQNNDALSIHFPLIGCGLGGGRWSEVAPRIVAGAPNSDRNLWDPNETSCG</sequence>
<comment type="caution">
    <text evidence="3">The sequence shown here is derived from an EMBL/GenBank/DDBJ whole genome shotgun (WGS) entry which is preliminary data.</text>
</comment>
<dbReference type="Proteomes" id="UP000694660">
    <property type="component" value="Unassembled WGS sequence"/>
</dbReference>
<evidence type="ECO:0000313" key="4">
    <source>
        <dbReference type="Proteomes" id="UP000694660"/>
    </source>
</evidence>
<dbReference type="PROSITE" id="PS51154">
    <property type="entry name" value="MACRO"/>
    <property type="match status" value="1"/>
</dbReference>
<feature type="domain" description="Macro" evidence="2">
    <location>
        <begin position="1"/>
        <end position="155"/>
    </location>
</feature>